<feature type="region of interest" description="Disordered" evidence="1">
    <location>
        <begin position="565"/>
        <end position="610"/>
    </location>
</feature>
<protein>
    <submittedName>
        <fullName evidence="5">BTB domain-containing protein</fullName>
    </submittedName>
</protein>
<name>A0A1I8HIE9_9PLAT</name>
<dbReference type="Pfam" id="PF03000">
    <property type="entry name" value="NPH3"/>
    <property type="match status" value="1"/>
</dbReference>
<dbReference type="InterPro" id="IPR043454">
    <property type="entry name" value="NPH3/RPT2-like"/>
</dbReference>
<sequence>MSLLDLMKYRDSGELSDVTIVVEGEELKLHKFPLYIKSDYFKEVAAESGKEQVELEEFPGGAACFKVIADFCYNKKIDISLENVAQLRCGAEYLKMAGDNNLIDLTERYLDDIIRSAQMSRSLSPIPYRLSRTAAEEAKIAERCFAAVMDVWTKPGRVDALVVDRLLRLPLDWFERLAKSCGSEGGERQLRPLAELATRYLHRVFQRDTDLQKQQQQQKKPEKKKEQEKSAEKEKDDDDAGEEAAEEPQQEQQEAREEQQAGGGWRGIRCRGRWRRQEEASSSSSSSSSSKMSPRSQPARSSTASSAACAEPTPSATEVISGTGSDWPWLASEQYSCQCRPRLLQLAGNMLHRRELKQMPSPVLCDIVSSTAAAMGGDAGASGEAQVLSGVIDNHLLDLARAGSLTAEEFAKLATSVPADYRASHDTLYEAAETLLTAGESIPDDQQKAVVEAVDLSRCEVSTLQRALDKGAFPAKVVCQAAIDLAQRQQSLQVDGKFARREDFKPTFSSSPSRRYGRNVASPSYDGIGAGYSSYREPIYGSKFDSDFEASSGLRYSALGGYSDSAAYPDTDRAPGWTSSTAEPAAVATRPENGDQCPAGRPPIKTAEEN</sequence>
<accession>A0A1I8HIE9</accession>
<evidence type="ECO:0000256" key="1">
    <source>
        <dbReference type="SAM" id="MobiDB-lite"/>
    </source>
</evidence>
<dbReference type="Gene3D" id="3.30.710.10">
    <property type="entry name" value="Potassium Channel Kv1.1, Chain A"/>
    <property type="match status" value="1"/>
</dbReference>
<dbReference type="WBParaSite" id="maker-uti_cns_0006413-snap-gene-0.2-mRNA-1">
    <property type="protein sequence ID" value="maker-uti_cns_0006413-snap-gene-0.2-mRNA-1"/>
    <property type="gene ID" value="maker-uti_cns_0006413-snap-gene-0.2"/>
</dbReference>
<feature type="domain" description="NPH3" evidence="3">
    <location>
        <begin position="388"/>
        <end position="488"/>
    </location>
</feature>
<feature type="compositionally biased region" description="Acidic residues" evidence="1">
    <location>
        <begin position="235"/>
        <end position="249"/>
    </location>
</feature>
<organism evidence="4 5">
    <name type="scientific">Macrostomum lignano</name>
    <dbReference type="NCBI Taxonomy" id="282301"/>
    <lineage>
        <taxon>Eukaryota</taxon>
        <taxon>Metazoa</taxon>
        <taxon>Spiralia</taxon>
        <taxon>Lophotrochozoa</taxon>
        <taxon>Platyhelminthes</taxon>
        <taxon>Rhabditophora</taxon>
        <taxon>Macrostomorpha</taxon>
        <taxon>Macrostomida</taxon>
        <taxon>Macrostomidae</taxon>
        <taxon>Macrostomum</taxon>
    </lineage>
</organism>
<keyword evidence="4" id="KW-1185">Reference proteome</keyword>
<dbReference type="InterPro" id="IPR011333">
    <property type="entry name" value="SKP1/BTB/POZ_sf"/>
</dbReference>
<dbReference type="InterPro" id="IPR027356">
    <property type="entry name" value="NPH3_dom"/>
</dbReference>
<feature type="region of interest" description="Disordered" evidence="1">
    <location>
        <begin position="207"/>
        <end position="321"/>
    </location>
</feature>
<dbReference type="Pfam" id="PF00651">
    <property type="entry name" value="BTB"/>
    <property type="match status" value="1"/>
</dbReference>
<dbReference type="PROSITE" id="PS50097">
    <property type="entry name" value="BTB"/>
    <property type="match status" value="1"/>
</dbReference>
<dbReference type="InterPro" id="IPR000210">
    <property type="entry name" value="BTB/POZ_dom"/>
</dbReference>
<dbReference type="PANTHER" id="PTHR32370">
    <property type="entry name" value="OS12G0117600 PROTEIN"/>
    <property type="match status" value="1"/>
</dbReference>
<feature type="domain" description="BTB" evidence="2">
    <location>
        <begin position="16"/>
        <end position="81"/>
    </location>
</feature>
<proteinExistence type="predicted"/>
<dbReference type="SUPFAM" id="SSF54695">
    <property type="entry name" value="POZ domain"/>
    <property type="match status" value="1"/>
</dbReference>
<reference evidence="5" key="1">
    <citation type="submission" date="2016-11" db="UniProtKB">
        <authorList>
            <consortium name="WormBaseParasite"/>
        </authorList>
    </citation>
    <scope>IDENTIFICATION</scope>
</reference>
<evidence type="ECO:0000313" key="5">
    <source>
        <dbReference type="WBParaSite" id="maker-uti_cns_0006413-snap-gene-0.2-mRNA-1"/>
    </source>
</evidence>
<evidence type="ECO:0000259" key="2">
    <source>
        <dbReference type="PROSITE" id="PS50097"/>
    </source>
</evidence>
<feature type="region of interest" description="Disordered" evidence="1">
    <location>
        <begin position="503"/>
        <end position="522"/>
    </location>
</feature>
<dbReference type="PROSITE" id="PS51649">
    <property type="entry name" value="NPH3"/>
    <property type="match status" value="1"/>
</dbReference>
<feature type="compositionally biased region" description="Basic and acidic residues" evidence="1">
    <location>
        <begin position="219"/>
        <end position="234"/>
    </location>
</feature>
<dbReference type="AlphaFoldDB" id="A0A1I8HIE9"/>
<evidence type="ECO:0000313" key="4">
    <source>
        <dbReference type="Proteomes" id="UP000095280"/>
    </source>
</evidence>
<dbReference type="Proteomes" id="UP000095280">
    <property type="component" value="Unplaced"/>
</dbReference>
<dbReference type="SMART" id="SM00225">
    <property type="entry name" value="BTB"/>
    <property type="match status" value="1"/>
</dbReference>
<feature type="compositionally biased region" description="Low complexity" evidence="1">
    <location>
        <begin position="281"/>
        <end position="318"/>
    </location>
</feature>
<evidence type="ECO:0000259" key="3">
    <source>
        <dbReference type="PROSITE" id="PS51649"/>
    </source>
</evidence>